<comment type="caution">
    <text evidence="2">The sequence shown here is derived from an EMBL/GenBank/DDBJ whole genome shotgun (WGS) entry which is preliminary data.</text>
</comment>
<keyword evidence="1" id="KW-0812">Transmembrane</keyword>
<reference evidence="2" key="1">
    <citation type="submission" date="2021-01" db="EMBL/GenBank/DDBJ databases">
        <authorList>
            <person name="Lovell J.T."/>
            <person name="Bentley N."/>
            <person name="Bhattarai G."/>
            <person name="Jenkins J.W."/>
            <person name="Sreedasyam A."/>
            <person name="Alarcon Y."/>
            <person name="Bock C."/>
            <person name="Boston L."/>
            <person name="Carlson J."/>
            <person name="Cervantes K."/>
            <person name="Clermont K."/>
            <person name="Krom N."/>
            <person name="Kubenka K."/>
            <person name="Mamidi S."/>
            <person name="Mattison C."/>
            <person name="Monteros M."/>
            <person name="Pisani C."/>
            <person name="Plott C."/>
            <person name="Rajasekar S."/>
            <person name="Rhein H.S."/>
            <person name="Rohla C."/>
            <person name="Song M."/>
            <person name="Hilaire R.S."/>
            <person name="Shu S."/>
            <person name="Wells L."/>
            <person name="Wang X."/>
            <person name="Webber J."/>
            <person name="Heerema R.J."/>
            <person name="Klein P."/>
            <person name="Conner P."/>
            <person name="Grauke L."/>
            <person name="Grimwood J."/>
            <person name="Schmutz J."/>
            <person name="Randall J.J."/>
        </authorList>
    </citation>
    <scope>NUCLEOTIDE SEQUENCE</scope>
    <source>
        <tissue evidence="2">Leaf</tissue>
    </source>
</reference>
<evidence type="ECO:0000313" key="2">
    <source>
        <dbReference type="EMBL" id="KAG6708077.1"/>
    </source>
</evidence>
<keyword evidence="1" id="KW-1133">Transmembrane helix</keyword>
<dbReference type="Proteomes" id="UP000811246">
    <property type="component" value="Chromosome 6"/>
</dbReference>
<organism evidence="2 3">
    <name type="scientific">Carya illinoinensis</name>
    <name type="common">Pecan</name>
    <dbReference type="NCBI Taxonomy" id="32201"/>
    <lineage>
        <taxon>Eukaryota</taxon>
        <taxon>Viridiplantae</taxon>
        <taxon>Streptophyta</taxon>
        <taxon>Embryophyta</taxon>
        <taxon>Tracheophyta</taxon>
        <taxon>Spermatophyta</taxon>
        <taxon>Magnoliopsida</taxon>
        <taxon>eudicotyledons</taxon>
        <taxon>Gunneridae</taxon>
        <taxon>Pentapetalae</taxon>
        <taxon>rosids</taxon>
        <taxon>fabids</taxon>
        <taxon>Fagales</taxon>
        <taxon>Juglandaceae</taxon>
        <taxon>Carya</taxon>
    </lineage>
</organism>
<evidence type="ECO:0000256" key="1">
    <source>
        <dbReference type="SAM" id="Phobius"/>
    </source>
</evidence>
<sequence length="102" mass="11771">MGLDSLSFFGSWRIVISVFTECYILRKIGIEISVFTESNILKGFVIRELIEVKTMFAIKKFVRRSPKQMSSLTCNIGFSLYLLVTAVTFVFISYICNFDFIK</sequence>
<keyword evidence="1" id="KW-0472">Membrane</keyword>
<feature type="transmembrane region" description="Helical" evidence="1">
    <location>
        <begin position="72"/>
        <end position="95"/>
    </location>
</feature>
<dbReference type="AlphaFoldDB" id="A0A922EUZ7"/>
<proteinExistence type="predicted"/>
<protein>
    <submittedName>
        <fullName evidence="2">Uncharacterized protein</fullName>
    </submittedName>
</protein>
<name>A0A922EUZ7_CARIL</name>
<gene>
    <name evidence="2" type="ORF">I3842_06G062000</name>
</gene>
<accession>A0A922EUZ7</accession>
<dbReference type="EMBL" id="CM031830">
    <property type="protein sequence ID" value="KAG6708077.1"/>
    <property type="molecule type" value="Genomic_DNA"/>
</dbReference>
<evidence type="ECO:0000313" key="3">
    <source>
        <dbReference type="Proteomes" id="UP000811246"/>
    </source>
</evidence>